<feature type="region of interest" description="Disordered" evidence="1">
    <location>
        <begin position="121"/>
        <end position="159"/>
    </location>
</feature>
<protein>
    <submittedName>
        <fullName evidence="2">Uncharacterized protein</fullName>
    </submittedName>
</protein>
<feature type="compositionally biased region" description="Low complexity" evidence="1">
    <location>
        <begin position="121"/>
        <end position="130"/>
    </location>
</feature>
<evidence type="ECO:0000256" key="1">
    <source>
        <dbReference type="SAM" id="MobiDB-lite"/>
    </source>
</evidence>
<sequence>MSKEKNKSYVPLNQSSNYPVDSLYAGLQVMLQTSSTHEKASLNGSSEAILQRERQLQKTRSHCRGDDEMVSIGRDRDKQIDIGKAANLHGETPRRTLDSSTAACGEAVSKRKKQLLFELEPTELTELNGKNGQGNGKNEAEMKNKKEEEEAGKARGDEAASRMEANTPKAAFFPKECRLQVVSKTAALHGGRLVSILDENGHMHVGVEYDREQMLRYSQSPFAVLPPTSIRSIVLDLPEILSSFPVRFLPPSAKSANSPFHPATRSNCPVPFFQLRRQTFCP</sequence>
<reference evidence="2 3" key="1">
    <citation type="journal article" date="2017" name="Curr. Biol.">
        <title>Genome architecture and evolution of a unichromosomal asexual nematode.</title>
        <authorList>
            <person name="Fradin H."/>
            <person name="Zegar C."/>
            <person name="Gutwein M."/>
            <person name="Lucas J."/>
            <person name="Kovtun M."/>
            <person name="Corcoran D."/>
            <person name="Baugh L.R."/>
            <person name="Kiontke K."/>
            <person name="Gunsalus K."/>
            <person name="Fitch D.H."/>
            <person name="Piano F."/>
        </authorList>
    </citation>
    <scope>NUCLEOTIDE SEQUENCE [LARGE SCALE GENOMIC DNA]</scope>
    <source>
        <strain evidence="2">PF1309</strain>
    </source>
</reference>
<dbReference type="AlphaFoldDB" id="A0A2A2JEB2"/>
<evidence type="ECO:0000313" key="3">
    <source>
        <dbReference type="Proteomes" id="UP000218231"/>
    </source>
</evidence>
<proteinExistence type="predicted"/>
<feature type="compositionally biased region" description="Basic and acidic residues" evidence="1">
    <location>
        <begin position="138"/>
        <end position="159"/>
    </location>
</feature>
<accession>A0A2A2JEB2</accession>
<gene>
    <name evidence="2" type="ORF">WR25_18042</name>
</gene>
<keyword evidence="3" id="KW-1185">Reference proteome</keyword>
<evidence type="ECO:0000313" key="2">
    <source>
        <dbReference type="EMBL" id="PAV59964.1"/>
    </source>
</evidence>
<name>A0A2A2JEB2_9BILA</name>
<dbReference type="Proteomes" id="UP000218231">
    <property type="component" value="Unassembled WGS sequence"/>
</dbReference>
<comment type="caution">
    <text evidence="2">The sequence shown here is derived from an EMBL/GenBank/DDBJ whole genome shotgun (WGS) entry which is preliminary data.</text>
</comment>
<organism evidence="2 3">
    <name type="scientific">Diploscapter pachys</name>
    <dbReference type="NCBI Taxonomy" id="2018661"/>
    <lineage>
        <taxon>Eukaryota</taxon>
        <taxon>Metazoa</taxon>
        <taxon>Ecdysozoa</taxon>
        <taxon>Nematoda</taxon>
        <taxon>Chromadorea</taxon>
        <taxon>Rhabditida</taxon>
        <taxon>Rhabditina</taxon>
        <taxon>Rhabditomorpha</taxon>
        <taxon>Rhabditoidea</taxon>
        <taxon>Rhabditidae</taxon>
        <taxon>Diploscapter</taxon>
    </lineage>
</organism>
<dbReference type="EMBL" id="LIAE01010490">
    <property type="protein sequence ID" value="PAV59964.1"/>
    <property type="molecule type" value="Genomic_DNA"/>
</dbReference>
<dbReference type="STRING" id="2018661.A0A2A2JEB2"/>
<dbReference type="OrthoDB" id="5860020at2759"/>
<feature type="region of interest" description="Disordered" evidence="1">
    <location>
        <begin position="84"/>
        <end position="103"/>
    </location>
</feature>